<gene>
    <name evidence="9" type="ORF">A2904_01725</name>
</gene>
<dbReference type="InterPro" id="IPR000795">
    <property type="entry name" value="T_Tr_GTP-bd_dom"/>
</dbReference>
<keyword evidence="3 9" id="KW-0251">Elongation factor</keyword>
<sequence>KPHVNVGTIGHVDHGKTTLSAAIMKVSQLRGFKSSAKGVDQIDSAPEEKARGVTISITHLEFETEKKHYALIDCPGHADYIKNMITGAAQMDGGILLVSAPDGPMPQTKEHILLARQVGLPSLVVFMNKVDMVDDPEILDLVESEVRELLKKYKYPGDEIPIIRGSALKALEATSIDDASTKCITELLDAVDNYIPEPVRELDKPFAMSIEDVFSIEGRGTVVTGRIERGIIHPNDEVEIVGIRPTQKTVVVSVEMFQKSLDEGRAGENVGILLRGLKKDDVERGQVLAKPGSLTPHTEFEGEVYVLTKEEGGRHTPFFTGYKPQLFIGTSDITGDVTLPEGTEMVMPGDTANLKVKLIAPAALEEKKRFAIREGGKTVGAGVVTKIIK</sequence>
<evidence type="ECO:0000256" key="4">
    <source>
        <dbReference type="ARBA" id="ARBA00022917"/>
    </source>
</evidence>
<dbReference type="CDD" id="cd03697">
    <property type="entry name" value="EFTU_II"/>
    <property type="match status" value="1"/>
</dbReference>
<dbReference type="FunFam" id="3.40.50.300:FF:000003">
    <property type="entry name" value="Elongation factor Tu"/>
    <property type="match status" value="1"/>
</dbReference>
<dbReference type="PRINTS" id="PR00315">
    <property type="entry name" value="ELONGATNFCT"/>
</dbReference>
<accession>A0A1G2IAF8</accession>
<keyword evidence="2" id="KW-0547">Nucleotide-binding</keyword>
<dbReference type="SUPFAM" id="SSF50465">
    <property type="entry name" value="EF-Tu/eEF-1alpha/eIF2-gamma C-terminal domain"/>
    <property type="match status" value="1"/>
</dbReference>
<dbReference type="CDD" id="cd03707">
    <property type="entry name" value="EFTU_III"/>
    <property type="match status" value="1"/>
</dbReference>
<dbReference type="HAMAP" id="MF_00118_B">
    <property type="entry name" value="EF_Tu_B"/>
    <property type="match status" value="1"/>
</dbReference>
<dbReference type="Pfam" id="PF03144">
    <property type="entry name" value="GTP_EFTU_D2"/>
    <property type="match status" value="1"/>
</dbReference>
<dbReference type="PANTHER" id="PTHR43721:SF22">
    <property type="entry name" value="ELONGATION FACTOR TU, MITOCHONDRIAL"/>
    <property type="match status" value="1"/>
</dbReference>
<protein>
    <recommendedName>
        <fullName evidence="6 7">Elongation factor Tu</fullName>
    </recommendedName>
</protein>
<dbReference type="InterPro" id="IPR004541">
    <property type="entry name" value="Transl_elong_EFTu/EF1A_bac/org"/>
</dbReference>
<dbReference type="PROSITE" id="PS00301">
    <property type="entry name" value="G_TR_1"/>
    <property type="match status" value="1"/>
</dbReference>
<dbReference type="InterPro" id="IPR005225">
    <property type="entry name" value="Small_GTP-bd"/>
</dbReference>
<evidence type="ECO:0000256" key="2">
    <source>
        <dbReference type="ARBA" id="ARBA00022741"/>
    </source>
</evidence>
<evidence type="ECO:0000256" key="6">
    <source>
        <dbReference type="ARBA" id="ARBA00029554"/>
    </source>
</evidence>
<dbReference type="InterPro" id="IPR009001">
    <property type="entry name" value="Transl_elong_EF1A/Init_IF2_C"/>
</dbReference>
<keyword evidence="4" id="KW-0648">Protein biosynthesis</keyword>
<dbReference type="Proteomes" id="UP000176308">
    <property type="component" value="Unassembled WGS sequence"/>
</dbReference>
<proteinExistence type="inferred from homology"/>
<dbReference type="GO" id="GO:0003924">
    <property type="term" value="F:GTPase activity"/>
    <property type="evidence" value="ECO:0007669"/>
    <property type="project" value="InterPro"/>
</dbReference>
<dbReference type="NCBIfam" id="NF000766">
    <property type="entry name" value="PRK00049.1"/>
    <property type="match status" value="1"/>
</dbReference>
<dbReference type="InterPro" id="IPR041709">
    <property type="entry name" value="EF-Tu_GTP-bd"/>
</dbReference>
<dbReference type="NCBIfam" id="NF009373">
    <property type="entry name" value="PRK12736.1"/>
    <property type="match status" value="1"/>
</dbReference>
<dbReference type="InterPro" id="IPR009000">
    <property type="entry name" value="Transl_B-barrel_sf"/>
</dbReference>
<evidence type="ECO:0000259" key="8">
    <source>
        <dbReference type="PROSITE" id="PS51722"/>
    </source>
</evidence>
<dbReference type="InterPro" id="IPR031157">
    <property type="entry name" value="G_TR_CS"/>
</dbReference>
<dbReference type="GO" id="GO:0005829">
    <property type="term" value="C:cytosol"/>
    <property type="evidence" value="ECO:0007669"/>
    <property type="project" value="TreeGrafter"/>
</dbReference>
<dbReference type="InterPro" id="IPR027417">
    <property type="entry name" value="P-loop_NTPase"/>
</dbReference>
<dbReference type="InterPro" id="IPR033720">
    <property type="entry name" value="EFTU_2"/>
</dbReference>
<dbReference type="GO" id="GO:0005525">
    <property type="term" value="F:GTP binding"/>
    <property type="evidence" value="ECO:0007669"/>
    <property type="project" value="UniProtKB-UniRule"/>
</dbReference>
<evidence type="ECO:0000256" key="7">
    <source>
        <dbReference type="NCBIfam" id="TIGR00485"/>
    </source>
</evidence>
<dbReference type="PROSITE" id="PS51722">
    <property type="entry name" value="G_TR_2"/>
    <property type="match status" value="1"/>
</dbReference>
<dbReference type="CDD" id="cd01884">
    <property type="entry name" value="EF_Tu"/>
    <property type="match status" value="1"/>
</dbReference>
<name>A0A1G2IAF8_9BACT</name>
<keyword evidence="5" id="KW-0342">GTP-binding</keyword>
<dbReference type="Pfam" id="PF00009">
    <property type="entry name" value="GTP_EFTU"/>
    <property type="match status" value="1"/>
</dbReference>
<dbReference type="InterPro" id="IPR050055">
    <property type="entry name" value="EF-Tu_GTPase"/>
</dbReference>
<organism evidence="9 10">
    <name type="scientific">Candidatus Staskawiczbacteria bacterium RIFCSPLOWO2_01_FULL_33_9</name>
    <dbReference type="NCBI Taxonomy" id="1802211"/>
    <lineage>
        <taxon>Bacteria</taxon>
        <taxon>Candidatus Staskawicziibacteriota</taxon>
    </lineage>
</organism>
<dbReference type="FunFam" id="2.40.30.10:FF:000001">
    <property type="entry name" value="Elongation factor Tu"/>
    <property type="match status" value="1"/>
</dbReference>
<feature type="domain" description="Tr-type G" evidence="8">
    <location>
        <begin position="1"/>
        <end position="199"/>
    </location>
</feature>
<dbReference type="PANTHER" id="PTHR43721">
    <property type="entry name" value="ELONGATION FACTOR TU-RELATED"/>
    <property type="match status" value="1"/>
</dbReference>
<evidence type="ECO:0000313" key="9">
    <source>
        <dbReference type="EMBL" id="OGZ71511.1"/>
    </source>
</evidence>
<dbReference type="SUPFAM" id="SSF50447">
    <property type="entry name" value="Translation proteins"/>
    <property type="match status" value="1"/>
</dbReference>
<dbReference type="AlphaFoldDB" id="A0A1G2IAF8"/>
<reference evidence="9 10" key="1">
    <citation type="journal article" date="2016" name="Nat. Commun.">
        <title>Thousands of microbial genomes shed light on interconnected biogeochemical processes in an aquifer system.</title>
        <authorList>
            <person name="Anantharaman K."/>
            <person name="Brown C.T."/>
            <person name="Hug L.A."/>
            <person name="Sharon I."/>
            <person name="Castelle C.J."/>
            <person name="Probst A.J."/>
            <person name="Thomas B.C."/>
            <person name="Singh A."/>
            <person name="Wilkins M.J."/>
            <person name="Karaoz U."/>
            <person name="Brodie E.L."/>
            <person name="Williams K.H."/>
            <person name="Hubbard S.S."/>
            <person name="Banfield J.F."/>
        </authorList>
    </citation>
    <scope>NUCLEOTIDE SEQUENCE [LARGE SCALE GENOMIC DNA]</scope>
</reference>
<dbReference type="NCBIfam" id="NF009372">
    <property type="entry name" value="PRK12735.1"/>
    <property type="match status" value="1"/>
</dbReference>
<dbReference type="EMBL" id="MHOX01000004">
    <property type="protein sequence ID" value="OGZ71511.1"/>
    <property type="molecule type" value="Genomic_DNA"/>
</dbReference>
<dbReference type="Pfam" id="PF03143">
    <property type="entry name" value="GTP_EFTU_D3"/>
    <property type="match status" value="1"/>
</dbReference>
<dbReference type="NCBIfam" id="TIGR00485">
    <property type="entry name" value="EF-Tu"/>
    <property type="match status" value="1"/>
</dbReference>
<evidence type="ECO:0000256" key="5">
    <source>
        <dbReference type="ARBA" id="ARBA00023134"/>
    </source>
</evidence>
<dbReference type="Gene3D" id="2.40.30.10">
    <property type="entry name" value="Translation factors"/>
    <property type="match status" value="2"/>
</dbReference>
<evidence type="ECO:0000256" key="1">
    <source>
        <dbReference type="ARBA" id="ARBA00007249"/>
    </source>
</evidence>
<dbReference type="SUPFAM" id="SSF52540">
    <property type="entry name" value="P-loop containing nucleoside triphosphate hydrolases"/>
    <property type="match status" value="1"/>
</dbReference>
<dbReference type="NCBIfam" id="TIGR00231">
    <property type="entry name" value="small_GTP"/>
    <property type="match status" value="1"/>
</dbReference>
<dbReference type="InterPro" id="IPR004161">
    <property type="entry name" value="EFTu-like_2"/>
</dbReference>
<dbReference type="InterPro" id="IPR004160">
    <property type="entry name" value="Transl_elong_EFTu/EF1A_C"/>
</dbReference>
<evidence type="ECO:0000256" key="3">
    <source>
        <dbReference type="ARBA" id="ARBA00022768"/>
    </source>
</evidence>
<comment type="similarity">
    <text evidence="1">Belongs to the TRAFAC class translation factor GTPase superfamily. Classic translation factor GTPase family. EF-Tu/EF-1A subfamily.</text>
</comment>
<feature type="non-terminal residue" evidence="9">
    <location>
        <position position="1"/>
    </location>
</feature>
<dbReference type="Gene3D" id="3.40.50.300">
    <property type="entry name" value="P-loop containing nucleotide triphosphate hydrolases"/>
    <property type="match status" value="1"/>
</dbReference>
<comment type="caution">
    <text evidence="9">The sequence shown here is derived from an EMBL/GenBank/DDBJ whole genome shotgun (WGS) entry which is preliminary data.</text>
</comment>
<dbReference type="GO" id="GO:0003746">
    <property type="term" value="F:translation elongation factor activity"/>
    <property type="evidence" value="ECO:0007669"/>
    <property type="project" value="UniProtKB-UniRule"/>
</dbReference>
<evidence type="ECO:0000313" key="10">
    <source>
        <dbReference type="Proteomes" id="UP000176308"/>
    </source>
</evidence>